<name>C7NM92_HALUD</name>
<dbReference type="EMBL" id="CP001687">
    <property type="protein sequence ID" value="ACV11300.1"/>
    <property type="molecule type" value="Genomic_DNA"/>
</dbReference>
<dbReference type="Gene3D" id="3.40.720.10">
    <property type="entry name" value="Alkaline Phosphatase, subunit A"/>
    <property type="match status" value="1"/>
</dbReference>
<evidence type="ECO:0000313" key="1">
    <source>
        <dbReference type="EMBL" id="ACV11300.1"/>
    </source>
</evidence>
<sequence>MYSWSEIVKGINNPKSIIREANRYFHTFSRSILKNKQGIDIFEEEWDNLLILDACRYDTFVDIVDLPGRTEFRISQGAATYEFIRQNFENKTLHDTVYVGGNTWFLKLRDDINAEIHDFLDLQHGDTDVEFAVEELDVPKPKSVTNAALKAHERYPNKRLIVHYLQPHHPFIGQQGREWFSHQSSSLTEVIDQTPNITQEKVQKAYRENLELVLPEIEKLISELPGRTVITADHGEMLGDRHQFVPFRDYGHHEGIYNDELIKVPWHIVEREHRKQVVEEPPQSKTTTSKVEIDKRLRDLGYKI</sequence>
<dbReference type="STRING" id="519442.Huta_1122"/>
<dbReference type="AlphaFoldDB" id="C7NM92"/>
<protein>
    <recommendedName>
        <fullName evidence="3">Sulfatase N-terminal domain-containing protein</fullName>
    </recommendedName>
</protein>
<accession>C7NM92</accession>
<dbReference type="KEGG" id="hut:Huta_1122"/>
<evidence type="ECO:0000313" key="2">
    <source>
        <dbReference type="Proteomes" id="UP000002071"/>
    </source>
</evidence>
<evidence type="ECO:0008006" key="3">
    <source>
        <dbReference type="Google" id="ProtNLM"/>
    </source>
</evidence>
<dbReference type="HOGENOM" id="CLU_069530_0_0_2"/>
<gene>
    <name evidence="1" type="ordered locus">Huta_1122</name>
</gene>
<dbReference type="Proteomes" id="UP000002071">
    <property type="component" value="Chromosome"/>
</dbReference>
<dbReference type="eggNOG" id="arCOG04525">
    <property type="taxonomic scope" value="Archaea"/>
</dbReference>
<proteinExistence type="predicted"/>
<dbReference type="SUPFAM" id="SSF53649">
    <property type="entry name" value="Alkaline phosphatase-like"/>
    <property type="match status" value="1"/>
</dbReference>
<reference evidence="1 2" key="1">
    <citation type="journal article" date="2009" name="Stand. Genomic Sci.">
        <title>Complete genome sequence of Halorhabdus utahensis type strain (AX-2).</title>
        <authorList>
            <person name="Anderson I."/>
            <person name="Tindall B.J."/>
            <person name="Pomrenke H."/>
            <person name="Goker M."/>
            <person name="Lapidus A."/>
            <person name="Nolan M."/>
            <person name="Copeland A."/>
            <person name="Glavina Del Rio T."/>
            <person name="Chen F."/>
            <person name="Tice H."/>
            <person name="Cheng J.F."/>
            <person name="Lucas S."/>
            <person name="Chertkov O."/>
            <person name="Bruce D."/>
            <person name="Brettin T."/>
            <person name="Detter J.C."/>
            <person name="Han C."/>
            <person name="Goodwin L."/>
            <person name="Land M."/>
            <person name="Hauser L."/>
            <person name="Chang Y.J."/>
            <person name="Jeffries C.D."/>
            <person name="Pitluck S."/>
            <person name="Pati A."/>
            <person name="Mavromatis K."/>
            <person name="Ivanova N."/>
            <person name="Ovchinnikova G."/>
            <person name="Chen A."/>
            <person name="Palaniappan K."/>
            <person name="Chain P."/>
            <person name="Rohde M."/>
            <person name="Bristow J."/>
            <person name="Eisen J.A."/>
            <person name="Markowitz V."/>
            <person name="Hugenholtz P."/>
            <person name="Kyrpides N.C."/>
            <person name="Klenk H.P."/>
        </authorList>
    </citation>
    <scope>NUCLEOTIDE SEQUENCE [LARGE SCALE GENOMIC DNA]</scope>
    <source>
        <strain evidence="2">DSM 12940 / JCM 11049 / AX-2</strain>
    </source>
</reference>
<keyword evidence="2" id="KW-1185">Reference proteome</keyword>
<dbReference type="InterPro" id="IPR017850">
    <property type="entry name" value="Alkaline_phosphatase_core_sf"/>
</dbReference>
<organism evidence="1 2">
    <name type="scientific">Halorhabdus utahensis (strain DSM 12940 / JCM 11049 / AX-2)</name>
    <dbReference type="NCBI Taxonomy" id="519442"/>
    <lineage>
        <taxon>Archaea</taxon>
        <taxon>Methanobacteriati</taxon>
        <taxon>Methanobacteriota</taxon>
        <taxon>Stenosarchaea group</taxon>
        <taxon>Halobacteria</taxon>
        <taxon>Halobacteriales</taxon>
        <taxon>Haloarculaceae</taxon>
        <taxon>Halorhabdus</taxon>
    </lineage>
</organism>